<evidence type="ECO:0000313" key="2">
    <source>
        <dbReference type="Proteomes" id="UP000261600"/>
    </source>
</evidence>
<evidence type="ECO:0000313" key="1">
    <source>
        <dbReference type="Ensembl" id="ENSMALP00000012433.1"/>
    </source>
</evidence>
<dbReference type="InterPro" id="IPR027867">
    <property type="entry name" value="SPATA48"/>
</dbReference>
<sequence length="325" mass="36425">MNCHLNKELKNCHRHRPIKICKNKNDVKLCFPTFFPNSSLYQAASGDELEPFGRFYTPSQHVALAPSRRDVPLLDPCCGQLSAGAEVDLGIKGRQKFIDFHHVASALWVPPGFSERPQTALSADLIENKAWNSRRTPNAKKLTMNMIFFKGWLPPSSGTVDRQYTGSPTFQIHISFGNPVNQLQSRHLIQMSFLFAPPRSYEEVGWDAKLPRRLRAPRTTLEKQAHPLSECLSPRRYSSRPQLWQVSHGEQPLTSSAKAGGRSSTVYLLSSCGLLHVYTHKSGSPVVTCVAPLSRMVTTTTPNNPFLRPALPVSYTYARGDIRQT</sequence>
<organism evidence="1 2">
    <name type="scientific">Monopterus albus</name>
    <name type="common">Swamp eel</name>
    <dbReference type="NCBI Taxonomy" id="43700"/>
    <lineage>
        <taxon>Eukaryota</taxon>
        <taxon>Metazoa</taxon>
        <taxon>Chordata</taxon>
        <taxon>Craniata</taxon>
        <taxon>Vertebrata</taxon>
        <taxon>Euteleostomi</taxon>
        <taxon>Actinopterygii</taxon>
        <taxon>Neopterygii</taxon>
        <taxon>Teleostei</taxon>
        <taxon>Neoteleostei</taxon>
        <taxon>Acanthomorphata</taxon>
        <taxon>Anabantaria</taxon>
        <taxon>Synbranchiformes</taxon>
        <taxon>Synbranchidae</taxon>
        <taxon>Monopterus</taxon>
    </lineage>
</organism>
<dbReference type="PANTHER" id="PTHR34759">
    <property type="entry name" value="SPERMATOGENESIS-ASSOCIATED PROTEIN 48"/>
    <property type="match status" value="1"/>
</dbReference>
<protein>
    <submittedName>
        <fullName evidence="1">Uncharacterized protein</fullName>
    </submittedName>
</protein>
<dbReference type="AlphaFoldDB" id="A0A3Q3J282"/>
<name>A0A3Q3J282_MONAL</name>
<dbReference type="STRING" id="43700.ENSMALP00000012433"/>
<keyword evidence="2" id="KW-1185">Reference proteome</keyword>
<reference evidence="1" key="1">
    <citation type="submission" date="2025-08" db="UniProtKB">
        <authorList>
            <consortium name="Ensembl"/>
        </authorList>
    </citation>
    <scope>IDENTIFICATION</scope>
</reference>
<accession>A0A3Q3J282</accession>
<dbReference type="Proteomes" id="UP000261600">
    <property type="component" value="Unplaced"/>
</dbReference>
<dbReference type="Ensembl" id="ENSMALT00000012700.1">
    <property type="protein sequence ID" value="ENSMALP00000012433.1"/>
    <property type="gene ID" value="ENSMALG00000008822.1"/>
</dbReference>
<reference evidence="1" key="2">
    <citation type="submission" date="2025-09" db="UniProtKB">
        <authorList>
            <consortium name="Ensembl"/>
        </authorList>
    </citation>
    <scope>IDENTIFICATION</scope>
</reference>
<proteinExistence type="predicted"/>
<dbReference type="PANTHER" id="PTHR34759:SF1">
    <property type="entry name" value="SPERMATOGENESIS-ASSOCIATED PROTEIN 48"/>
    <property type="match status" value="1"/>
</dbReference>